<accession>A0ABT1XJY3</accession>
<evidence type="ECO:0000313" key="4">
    <source>
        <dbReference type="Proteomes" id="UP001165267"/>
    </source>
</evidence>
<evidence type="ECO:0008006" key="5">
    <source>
        <dbReference type="Google" id="ProtNLM"/>
    </source>
</evidence>
<protein>
    <recommendedName>
        <fullName evidence="5">Prepilin-type N-terminal cleavage/methylation domain-containing protein</fullName>
    </recommendedName>
</protein>
<dbReference type="PROSITE" id="PS00409">
    <property type="entry name" value="PROKAR_NTER_METHYL"/>
    <property type="match status" value="1"/>
</dbReference>
<feature type="transmembrane region" description="Helical" evidence="2">
    <location>
        <begin position="12"/>
        <end position="37"/>
    </location>
</feature>
<keyword evidence="4" id="KW-1185">Reference proteome</keyword>
<comment type="caution">
    <text evidence="3">The sequence shown here is derived from an EMBL/GenBank/DDBJ whole genome shotgun (WGS) entry which is preliminary data.</text>
</comment>
<sequence>MTKIVFYMRNRRVAEGFTLIEITLALIISALVAFAVFRSTLTESTQMSGKVQADQLLQVKSALESYMSAHGTALVNGTAIAGVAVPLRPTIAELQNLQMLPAQFNGNATLNRSPFVTQLSVLPAGCTLGTCVVSGYVYIRDPILDAGHDATRGEYDGVAISALLSRIGGDGFARVVANGSLVASGGAFSIPNSASVAHPSITVNGQPYPAGVAGVRLESVSPPAPPPPAAPAGGGGTTPPAAGAGPACAAGSVNNVAAAGTLGIGNGNQCNFAYPSLASGQSLSVDNSNSSTDGTLVVRCNTLLGLSAIQVVSMTCTK</sequence>
<name>A0ABT1XJY3_9BURK</name>
<gene>
    <name evidence="3" type="ORF">NSP04_13250</name>
</gene>
<organism evidence="3 4">
    <name type="scientific">Limnobacter parvus</name>
    <dbReference type="NCBI Taxonomy" id="2939690"/>
    <lineage>
        <taxon>Bacteria</taxon>
        <taxon>Pseudomonadati</taxon>
        <taxon>Pseudomonadota</taxon>
        <taxon>Betaproteobacteria</taxon>
        <taxon>Burkholderiales</taxon>
        <taxon>Burkholderiaceae</taxon>
        <taxon>Limnobacter</taxon>
    </lineage>
</organism>
<keyword evidence="2" id="KW-1133">Transmembrane helix</keyword>
<keyword evidence="2" id="KW-0812">Transmembrane</keyword>
<dbReference type="EMBL" id="JANKHG010000026">
    <property type="protein sequence ID" value="MCR2747611.1"/>
    <property type="molecule type" value="Genomic_DNA"/>
</dbReference>
<evidence type="ECO:0000256" key="2">
    <source>
        <dbReference type="SAM" id="Phobius"/>
    </source>
</evidence>
<evidence type="ECO:0000256" key="1">
    <source>
        <dbReference type="SAM" id="MobiDB-lite"/>
    </source>
</evidence>
<feature type="region of interest" description="Disordered" evidence="1">
    <location>
        <begin position="216"/>
        <end position="244"/>
    </location>
</feature>
<reference evidence="3" key="1">
    <citation type="submission" date="2022-07" db="EMBL/GenBank/DDBJ databases">
        <authorList>
            <person name="Xamxidin M."/>
        </authorList>
    </citation>
    <scope>NUCLEOTIDE SEQUENCE</scope>
    <source>
        <strain evidence="3">YS8-69</strain>
    </source>
</reference>
<dbReference type="Proteomes" id="UP001165267">
    <property type="component" value="Unassembled WGS sequence"/>
</dbReference>
<dbReference type="RefSeq" id="WP_257512830.1">
    <property type="nucleotide sequence ID" value="NZ_JANKHG010000026.1"/>
</dbReference>
<dbReference type="InterPro" id="IPR012902">
    <property type="entry name" value="N_methyl_site"/>
</dbReference>
<proteinExistence type="predicted"/>
<evidence type="ECO:0000313" key="3">
    <source>
        <dbReference type="EMBL" id="MCR2747611.1"/>
    </source>
</evidence>
<keyword evidence="2" id="KW-0472">Membrane</keyword>